<keyword evidence="6 8" id="KW-0413">Isomerase</keyword>
<dbReference type="SUPFAM" id="SSF53697">
    <property type="entry name" value="SIS domain"/>
    <property type="match status" value="1"/>
</dbReference>
<dbReference type="PROSITE" id="PS51463">
    <property type="entry name" value="P_GLUCOSE_ISOMERASE_3"/>
    <property type="match status" value="1"/>
</dbReference>
<dbReference type="RefSeq" id="WP_114705508.1">
    <property type="nucleotide sequence ID" value="NZ_QDKL01000001.1"/>
</dbReference>
<gene>
    <name evidence="9" type="ORF">DAY19_01980</name>
</gene>
<evidence type="ECO:0000256" key="8">
    <source>
        <dbReference type="RuleBase" id="RU000612"/>
    </source>
</evidence>
<evidence type="ECO:0000256" key="5">
    <source>
        <dbReference type="ARBA" id="ARBA00023152"/>
    </source>
</evidence>
<dbReference type="InterPro" id="IPR018189">
    <property type="entry name" value="Phosphoglucose_isomerase_CS"/>
</dbReference>
<comment type="similarity">
    <text evidence="2 8">Belongs to the GPI family.</text>
</comment>
<evidence type="ECO:0000313" key="10">
    <source>
        <dbReference type="Proteomes" id="UP000443582"/>
    </source>
</evidence>
<evidence type="ECO:0000256" key="1">
    <source>
        <dbReference type="ARBA" id="ARBA00004926"/>
    </source>
</evidence>
<dbReference type="PANTHER" id="PTHR11469">
    <property type="entry name" value="GLUCOSE-6-PHOSPHATE ISOMERASE"/>
    <property type="match status" value="1"/>
</dbReference>
<keyword evidence="10" id="KW-1185">Reference proteome</keyword>
<comment type="catalytic activity">
    <reaction evidence="7 8">
        <text>alpha-D-glucose 6-phosphate = beta-D-fructose 6-phosphate</text>
        <dbReference type="Rhea" id="RHEA:11816"/>
        <dbReference type="ChEBI" id="CHEBI:57634"/>
        <dbReference type="ChEBI" id="CHEBI:58225"/>
        <dbReference type="EC" id="5.3.1.9"/>
    </reaction>
</comment>
<comment type="pathway">
    <text evidence="1 8">Carbohydrate degradation; glycolysis; D-glyceraldehyde 3-phosphate and glycerone phosphate from D-glucose: step 2/4.</text>
</comment>
<dbReference type="PRINTS" id="PR00662">
    <property type="entry name" value="G6PISOMERASE"/>
</dbReference>
<accession>A0ABY0IKA2</accession>
<dbReference type="InterPro" id="IPR001672">
    <property type="entry name" value="G6P_Isomerase"/>
</dbReference>
<dbReference type="InterPro" id="IPR035482">
    <property type="entry name" value="SIS_PGI_2"/>
</dbReference>
<name>A0ABY0IKA2_9BACT</name>
<comment type="caution">
    <text evidence="9">The sequence shown here is derived from an EMBL/GenBank/DDBJ whole genome shotgun (WGS) entry which is preliminary data.</text>
</comment>
<dbReference type="InterPro" id="IPR035476">
    <property type="entry name" value="SIS_PGI_1"/>
</dbReference>
<evidence type="ECO:0000256" key="4">
    <source>
        <dbReference type="ARBA" id="ARBA00022432"/>
    </source>
</evidence>
<dbReference type="PROSITE" id="PS00174">
    <property type="entry name" value="P_GLUCOSE_ISOMERASE_2"/>
    <property type="match status" value="1"/>
</dbReference>
<keyword evidence="4 8" id="KW-0312">Gluconeogenesis</keyword>
<dbReference type="Proteomes" id="UP000443582">
    <property type="component" value="Unassembled WGS sequence"/>
</dbReference>
<dbReference type="Gene3D" id="3.40.50.10490">
    <property type="entry name" value="Glucose-6-phosphate isomerase like protein, domain 1"/>
    <property type="match status" value="2"/>
</dbReference>
<reference evidence="10" key="1">
    <citation type="journal article" date="2019" name="Int. J. Syst. Evol. Microbiol.">
        <title>Halobacteriovorax valvorus sp. nov., a novel prokaryotic predator isolated from coastal seawater of China.</title>
        <authorList>
            <person name="Chen M.-X."/>
        </authorList>
    </citation>
    <scope>NUCLEOTIDE SEQUENCE [LARGE SCALE GENOMIC DNA]</scope>
    <source>
        <strain evidence="10">BL9</strain>
    </source>
</reference>
<evidence type="ECO:0000256" key="3">
    <source>
        <dbReference type="ARBA" id="ARBA00011952"/>
    </source>
</evidence>
<dbReference type="EMBL" id="QDKL01000001">
    <property type="protein sequence ID" value="RZF22563.1"/>
    <property type="molecule type" value="Genomic_DNA"/>
</dbReference>
<evidence type="ECO:0000256" key="6">
    <source>
        <dbReference type="ARBA" id="ARBA00023235"/>
    </source>
</evidence>
<sequence length="408" mass="46280">MQIEFNSYIQESDKTDLIQKEVDNFLASERFDFVKTLSDKKYQNQCHTIFERFKDRSHFVQIGIGGSSLGPEMLISALSKNTDRTFHFINNIDPDKTAQQINQINFKDALFYVVSKSGGTAETLASFAIMVNELKSHGVKESELANYFVFASDPSTSQLRELGDDLGITTLDIPTNVGGRFSVLTPVGLLPALFAEIDIEELCRSAFSFGSELSNLDSFKKAVSMILNHHENGYDQTVFMPYSSRLRDLSFWFIQLWAESLGKKDKDGKRVGLTPIPSYGATDQHSQMQLFMEGPLNKVMLLINIKESEHDLKLENQFDHPKLQKLSGFTLKNLMDSEFFGTKKALEEQNVPHIVFNINKLNEENLAKLVIFFEFLTAVTGFCLKIDPFNQPGVEAGKIYSFEWLHNL</sequence>
<dbReference type="GO" id="GO:0004347">
    <property type="term" value="F:glucose-6-phosphate isomerase activity"/>
    <property type="evidence" value="ECO:0007669"/>
    <property type="project" value="UniProtKB-EC"/>
</dbReference>
<dbReference type="InterPro" id="IPR046348">
    <property type="entry name" value="SIS_dom_sf"/>
</dbReference>
<dbReference type="EC" id="5.3.1.9" evidence="3 8"/>
<evidence type="ECO:0000313" key="9">
    <source>
        <dbReference type="EMBL" id="RZF22563.1"/>
    </source>
</evidence>
<dbReference type="Pfam" id="PF00342">
    <property type="entry name" value="PGI"/>
    <property type="match status" value="1"/>
</dbReference>
<proteinExistence type="inferred from homology"/>
<keyword evidence="5 8" id="KW-0324">Glycolysis</keyword>
<protein>
    <recommendedName>
        <fullName evidence="3 8">Glucose-6-phosphate isomerase</fullName>
        <ecNumber evidence="3 8">5.3.1.9</ecNumber>
    </recommendedName>
</protein>
<evidence type="ECO:0000256" key="2">
    <source>
        <dbReference type="ARBA" id="ARBA00006604"/>
    </source>
</evidence>
<dbReference type="CDD" id="cd05016">
    <property type="entry name" value="SIS_PGI_2"/>
    <property type="match status" value="1"/>
</dbReference>
<dbReference type="CDD" id="cd05015">
    <property type="entry name" value="SIS_PGI_1"/>
    <property type="match status" value="1"/>
</dbReference>
<dbReference type="PANTHER" id="PTHR11469:SF1">
    <property type="entry name" value="GLUCOSE-6-PHOSPHATE ISOMERASE"/>
    <property type="match status" value="1"/>
</dbReference>
<organism evidence="9 10">
    <name type="scientific">Halobacteriovorax vibrionivorans</name>
    <dbReference type="NCBI Taxonomy" id="2152716"/>
    <lineage>
        <taxon>Bacteria</taxon>
        <taxon>Pseudomonadati</taxon>
        <taxon>Bdellovibrionota</taxon>
        <taxon>Bacteriovoracia</taxon>
        <taxon>Bacteriovoracales</taxon>
        <taxon>Halobacteriovoraceae</taxon>
        <taxon>Halobacteriovorax</taxon>
    </lineage>
</organism>
<evidence type="ECO:0000256" key="7">
    <source>
        <dbReference type="ARBA" id="ARBA00029321"/>
    </source>
</evidence>